<reference evidence="2 3" key="1">
    <citation type="submission" date="2020-04" db="EMBL/GenBank/DDBJ databases">
        <title>Perkinsus olseni comparative genomics.</title>
        <authorList>
            <person name="Bogema D.R."/>
        </authorList>
    </citation>
    <scope>NUCLEOTIDE SEQUENCE [LARGE SCALE GENOMIC DNA]</scope>
    <source>
        <strain evidence="2">ATCC PRA-205</strain>
    </source>
</reference>
<protein>
    <submittedName>
        <fullName evidence="2">Uncharacterized protein</fullName>
    </submittedName>
</protein>
<proteinExistence type="predicted"/>
<dbReference type="AlphaFoldDB" id="A0A7J6UCU9"/>
<evidence type="ECO:0000313" key="2">
    <source>
        <dbReference type="EMBL" id="KAF4755029.1"/>
    </source>
</evidence>
<comment type="caution">
    <text evidence="2">The sequence shown here is derived from an EMBL/GenBank/DDBJ whole genome shotgun (WGS) entry which is preliminary data.</text>
</comment>
<name>A0A7J6UCU9_PEROL</name>
<organism evidence="2 3">
    <name type="scientific">Perkinsus olseni</name>
    <name type="common">Perkinsus atlanticus</name>
    <dbReference type="NCBI Taxonomy" id="32597"/>
    <lineage>
        <taxon>Eukaryota</taxon>
        <taxon>Sar</taxon>
        <taxon>Alveolata</taxon>
        <taxon>Perkinsozoa</taxon>
        <taxon>Perkinsea</taxon>
        <taxon>Perkinsida</taxon>
        <taxon>Perkinsidae</taxon>
        <taxon>Perkinsus</taxon>
    </lineage>
</organism>
<feature type="region of interest" description="Disordered" evidence="1">
    <location>
        <begin position="1"/>
        <end position="42"/>
    </location>
</feature>
<feature type="non-terminal residue" evidence="2">
    <location>
        <position position="1"/>
    </location>
</feature>
<accession>A0A7J6UCU9</accession>
<dbReference type="EMBL" id="JABANM010000997">
    <property type="protein sequence ID" value="KAF4755029.1"/>
    <property type="molecule type" value="Genomic_DNA"/>
</dbReference>
<sequence length="112" mass="12705">SITRGAQTIMDKDQADKEIEETEGDSRKSPKETSEEEELEIDGQELQAQLLELQNEVLKLRDSNKEGGSEMSRALAITRAIVPFDPKKQTLEEWRAKFEARARLLDLSSKNS</sequence>
<gene>
    <name evidence="2" type="ORF">FOZ62_015571</name>
</gene>
<evidence type="ECO:0000313" key="3">
    <source>
        <dbReference type="Proteomes" id="UP000574390"/>
    </source>
</evidence>
<evidence type="ECO:0000256" key="1">
    <source>
        <dbReference type="SAM" id="MobiDB-lite"/>
    </source>
</evidence>
<dbReference type="Proteomes" id="UP000574390">
    <property type="component" value="Unassembled WGS sequence"/>
</dbReference>
<feature type="compositionally biased region" description="Basic and acidic residues" evidence="1">
    <location>
        <begin position="24"/>
        <end position="33"/>
    </location>
</feature>